<evidence type="ECO:0000313" key="2">
    <source>
        <dbReference type="EMBL" id="MBC8544090.1"/>
    </source>
</evidence>
<reference evidence="2" key="1">
    <citation type="submission" date="2020-08" db="EMBL/GenBank/DDBJ databases">
        <title>Genome public.</title>
        <authorList>
            <person name="Liu C."/>
            <person name="Sun Q."/>
        </authorList>
    </citation>
    <scope>NUCLEOTIDE SEQUENCE</scope>
    <source>
        <strain evidence="2">NSJ-32</strain>
    </source>
</reference>
<sequence>MKKQWPTLTIKRRLKGSKSGGSVQTDNGGKRFEEAVTCPDDMAVTGSREAQQTRKGCAAPTGCGD</sequence>
<dbReference type="Proteomes" id="UP000657006">
    <property type="component" value="Unassembled WGS sequence"/>
</dbReference>
<organism evidence="2 3">
    <name type="scientific">Bianquea renquensis</name>
    <dbReference type="NCBI Taxonomy" id="2763661"/>
    <lineage>
        <taxon>Bacteria</taxon>
        <taxon>Bacillati</taxon>
        <taxon>Bacillota</taxon>
        <taxon>Clostridia</taxon>
        <taxon>Eubacteriales</taxon>
        <taxon>Bianqueaceae</taxon>
        <taxon>Bianquea</taxon>
    </lineage>
</organism>
<name>A0A926DRU6_9FIRM</name>
<protein>
    <submittedName>
        <fullName evidence="2">Uncharacterized protein</fullName>
    </submittedName>
</protein>
<comment type="caution">
    <text evidence="2">The sequence shown here is derived from an EMBL/GenBank/DDBJ whole genome shotgun (WGS) entry which is preliminary data.</text>
</comment>
<dbReference type="EMBL" id="JACRSQ010000016">
    <property type="protein sequence ID" value="MBC8544090.1"/>
    <property type="molecule type" value="Genomic_DNA"/>
</dbReference>
<dbReference type="RefSeq" id="WP_177719144.1">
    <property type="nucleotide sequence ID" value="NZ_JACRSQ010000016.1"/>
</dbReference>
<keyword evidence="3" id="KW-1185">Reference proteome</keyword>
<feature type="region of interest" description="Disordered" evidence="1">
    <location>
        <begin position="1"/>
        <end position="65"/>
    </location>
</feature>
<evidence type="ECO:0000313" key="3">
    <source>
        <dbReference type="Proteomes" id="UP000657006"/>
    </source>
</evidence>
<proteinExistence type="predicted"/>
<accession>A0A926DRU6</accession>
<gene>
    <name evidence="2" type="ORF">H8730_11085</name>
</gene>
<evidence type="ECO:0000256" key="1">
    <source>
        <dbReference type="SAM" id="MobiDB-lite"/>
    </source>
</evidence>
<dbReference type="AlphaFoldDB" id="A0A926DRU6"/>